<dbReference type="AlphaFoldDB" id="A0AAX4L295"/>
<dbReference type="Pfam" id="PF22703">
    <property type="entry name" value="Cdc6_lid"/>
    <property type="match status" value="1"/>
</dbReference>
<organism evidence="8 9">
    <name type="scientific">Sulfolobus tengchongensis</name>
    <dbReference type="NCBI Taxonomy" id="207809"/>
    <lineage>
        <taxon>Archaea</taxon>
        <taxon>Thermoproteota</taxon>
        <taxon>Thermoprotei</taxon>
        <taxon>Sulfolobales</taxon>
        <taxon>Sulfolobaceae</taxon>
        <taxon>Sulfolobus</taxon>
    </lineage>
</organism>
<name>A0AAX4L295_9CREN</name>
<dbReference type="Pfam" id="PF13401">
    <property type="entry name" value="AAA_22"/>
    <property type="match status" value="1"/>
</dbReference>
<dbReference type="EMBL" id="CP146016">
    <property type="protein sequence ID" value="WWQ60531.1"/>
    <property type="molecule type" value="Genomic_DNA"/>
</dbReference>
<dbReference type="GeneID" id="89335125"/>
<proteinExistence type="inferred from homology"/>
<dbReference type="Gene3D" id="3.40.50.300">
    <property type="entry name" value="P-loop containing nucleotide triphosphate hydrolases"/>
    <property type="match status" value="1"/>
</dbReference>
<evidence type="ECO:0000256" key="4">
    <source>
        <dbReference type="ARBA" id="ARBA00022840"/>
    </source>
</evidence>
<evidence type="ECO:0000256" key="2">
    <source>
        <dbReference type="ARBA" id="ARBA00022705"/>
    </source>
</evidence>
<dbReference type="InterPro" id="IPR036388">
    <property type="entry name" value="WH-like_DNA-bd_sf"/>
</dbReference>
<dbReference type="SMART" id="SM01074">
    <property type="entry name" value="Cdc6_C"/>
    <property type="match status" value="1"/>
</dbReference>
<dbReference type="GO" id="GO:0006260">
    <property type="term" value="P:DNA replication"/>
    <property type="evidence" value="ECO:0007669"/>
    <property type="project" value="UniProtKB-UniRule"/>
</dbReference>
<dbReference type="Gene3D" id="1.10.10.10">
    <property type="entry name" value="Winged helix-like DNA-binding domain superfamily/Winged helix DNA-binding domain"/>
    <property type="match status" value="1"/>
</dbReference>
<reference evidence="8 9" key="1">
    <citation type="submission" date="2024-02" db="EMBL/GenBank/DDBJ databases">
        <title>STSV induces naive adaptation in Sulfolobus.</title>
        <authorList>
            <person name="Xiang X."/>
            <person name="Song M."/>
        </authorList>
    </citation>
    <scope>NUCLEOTIDE SEQUENCE [LARGE SCALE GENOMIC DNA]</scope>
    <source>
        <strain evidence="8 9">RT2</strain>
    </source>
</reference>
<dbReference type="SUPFAM" id="SSF46785">
    <property type="entry name" value="Winged helix' DNA-binding domain"/>
    <property type="match status" value="1"/>
</dbReference>
<dbReference type="NCBIfam" id="TIGR02928">
    <property type="entry name" value="orc1/cdc6 family replication initiation protein"/>
    <property type="match status" value="1"/>
</dbReference>
<dbReference type="InterPro" id="IPR015163">
    <property type="entry name" value="Cdc6_C"/>
</dbReference>
<evidence type="ECO:0000259" key="7">
    <source>
        <dbReference type="SMART" id="SM01074"/>
    </source>
</evidence>
<feature type="binding site" evidence="5">
    <location>
        <position position="217"/>
    </location>
    <ligand>
        <name>ATP</name>
        <dbReference type="ChEBI" id="CHEBI:30616"/>
    </ligand>
</feature>
<dbReference type="Gene3D" id="1.10.8.60">
    <property type="match status" value="1"/>
</dbReference>
<comment type="function">
    <text evidence="5">Involved in regulation of DNA replication.</text>
</comment>
<dbReference type="HAMAP" id="MF_01407">
    <property type="entry name" value="ORC1_type_DNA_replic_protein"/>
    <property type="match status" value="1"/>
</dbReference>
<evidence type="ECO:0000313" key="8">
    <source>
        <dbReference type="EMBL" id="WWQ60531.1"/>
    </source>
</evidence>
<dbReference type="PANTHER" id="PTHR10763:SF31">
    <property type="entry name" value="ORC1-TYPE DNA REPLICATION PROTEIN 2"/>
    <property type="match status" value="1"/>
</dbReference>
<dbReference type="InterPro" id="IPR014277">
    <property type="entry name" value="Orc1/Cdc6_arc"/>
</dbReference>
<keyword evidence="9" id="KW-1185">Reference proteome</keyword>
<evidence type="ECO:0000256" key="1">
    <source>
        <dbReference type="ARBA" id="ARBA00006184"/>
    </source>
</evidence>
<dbReference type="InterPro" id="IPR050311">
    <property type="entry name" value="ORC1/CDC6"/>
</dbReference>
<keyword evidence="4 5" id="KW-0067">ATP-binding</keyword>
<accession>A0AAX4L295</accession>
<dbReference type="InterPro" id="IPR036390">
    <property type="entry name" value="WH_DNA-bd_sf"/>
</dbReference>
<dbReference type="SUPFAM" id="SSF52540">
    <property type="entry name" value="P-loop containing nucleoside triphosphate hydrolases"/>
    <property type="match status" value="1"/>
</dbReference>
<dbReference type="InterPro" id="IPR003593">
    <property type="entry name" value="AAA+_ATPase"/>
</dbReference>
<dbReference type="RefSeq" id="WP_338601438.1">
    <property type="nucleotide sequence ID" value="NZ_CP146016.1"/>
</dbReference>
<dbReference type="Proteomes" id="UP001432202">
    <property type="component" value="Chromosome"/>
</dbReference>
<keyword evidence="2 5" id="KW-0235">DNA replication</keyword>
<feature type="binding site" evidence="5">
    <location>
        <position position="229"/>
    </location>
    <ligand>
        <name>ATP</name>
        <dbReference type="ChEBI" id="CHEBI:30616"/>
    </ligand>
</feature>
<dbReference type="Pfam" id="PF09079">
    <property type="entry name" value="WHD_Cdc6"/>
    <property type="match status" value="1"/>
</dbReference>
<feature type="binding site" evidence="5">
    <location>
        <begin position="70"/>
        <end position="74"/>
    </location>
    <ligand>
        <name>ATP</name>
        <dbReference type="ChEBI" id="CHEBI:30616"/>
    </ligand>
</feature>
<evidence type="ECO:0000259" key="6">
    <source>
        <dbReference type="SMART" id="SM00382"/>
    </source>
</evidence>
<gene>
    <name evidence="8" type="ORF">V6M85_00110</name>
</gene>
<dbReference type="GO" id="GO:0005524">
    <property type="term" value="F:ATP binding"/>
    <property type="evidence" value="ECO:0007669"/>
    <property type="project" value="UniProtKB-UniRule"/>
</dbReference>
<feature type="domain" description="AAA+ ATPase" evidence="6">
    <location>
        <begin position="58"/>
        <end position="218"/>
    </location>
</feature>
<dbReference type="InterPro" id="IPR049945">
    <property type="entry name" value="AAA_22"/>
</dbReference>
<sequence length="413" mass="47311">MVSTKDILADSLRSSVLIIKHKDKLSPDYVPENLPHREDKIRELGFTFRGLLTGESKDSERVVIVGRTGTGKTATVKLFGKSFEDIAEREYGVKVKYIHINCYRHRSLYLISQEIGNALKLPVPARGLSSQELFKMVHEYLDRRNIHLIVGLDEFGHFLNTAPTEEIYFLVRLYDEISAIIKRISYIFIVNDSYSIYKLDKSIRDHIVRRVIEFQPYKSTELYDILKYRTSEAFNENTVDDEALQFIANTYGFDKGGSGNARIAIETLSLAGEIAEKEGSPIVLLDHVKRANSAINPEIQEIVDSLSYLDLHQLILLEALIRVLKRNKADEITMGMLENEYISLARELNEEPRKHTQVYEYLRKLKAIGVVNTRQSGKGMRGRTTLVSLSLPLDKKLDEYITQQILVKLKSRT</sequence>
<evidence type="ECO:0000256" key="3">
    <source>
        <dbReference type="ARBA" id="ARBA00022741"/>
    </source>
</evidence>
<dbReference type="GO" id="GO:0016887">
    <property type="term" value="F:ATP hydrolysis activity"/>
    <property type="evidence" value="ECO:0007669"/>
    <property type="project" value="InterPro"/>
</dbReference>
<keyword evidence="3 5" id="KW-0547">Nucleotide-binding</keyword>
<dbReference type="SMART" id="SM00382">
    <property type="entry name" value="AAA"/>
    <property type="match status" value="1"/>
</dbReference>
<dbReference type="CDD" id="cd08768">
    <property type="entry name" value="Cdc6_C"/>
    <property type="match status" value="1"/>
</dbReference>
<dbReference type="InterPro" id="IPR055237">
    <property type="entry name" value="Cdc6_lid"/>
</dbReference>
<protein>
    <recommendedName>
        <fullName evidence="5">ORC1-type DNA replication protein</fullName>
    </recommendedName>
</protein>
<comment type="similarity">
    <text evidence="1 5">Belongs to the CDC6/cdc18 family.</text>
</comment>
<dbReference type="NCBIfam" id="NF001623">
    <property type="entry name" value="PRK00411.1-1"/>
    <property type="match status" value="1"/>
</dbReference>
<dbReference type="PANTHER" id="PTHR10763">
    <property type="entry name" value="CELL DIVISION CONTROL PROTEIN 6-RELATED"/>
    <property type="match status" value="1"/>
</dbReference>
<dbReference type="InterPro" id="IPR027417">
    <property type="entry name" value="P-loop_NTPase"/>
</dbReference>
<feature type="domain" description="Cdc6 C-terminal" evidence="7">
    <location>
        <begin position="317"/>
        <end position="401"/>
    </location>
</feature>
<evidence type="ECO:0000256" key="5">
    <source>
        <dbReference type="HAMAP-Rule" id="MF_01407"/>
    </source>
</evidence>
<evidence type="ECO:0000313" key="9">
    <source>
        <dbReference type="Proteomes" id="UP001432202"/>
    </source>
</evidence>